<dbReference type="SUPFAM" id="SSF50494">
    <property type="entry name" value="Trypsin-like serine proteases"/>
    <property type="match status" value="1"/>
</dbReference>
<dbReference type="HOGENOM" id="CLU_026987_0_0_14"/>
<dbReference type="Pfam" id="PF01732">
    <property type="entry name" value="Mycop_pep_DUF31"/>
    <property type="match status" value="1"/>
</dbReference>
<dbReference type="RefSeq" id="WP_013609418.1">
    <property type="nucleotide sequence ID" value="NC_015153.1"/>
</dbReference>
<proteinExistence type="predicted"/>
<feature type="domain" description="DUF31" evidence="1">
    <location>
        <begin position="130"/>
        <end position="536"/>
    </location>
</feature>
<dbReference type="EMBL" id="FQ790233">
    <property type="protein sequence ID" value="CBZ40817.1"/>
    <property type="molecule type" value="Genomic_DNA"/>
</dbReference>
<gene>
    <name evidence="2" type="ORF">MSUIS_07240</name>
</gene>
<dbReference type="InterPro" id="IPR009003">
    <property type="entry name" value="Peptidase_S1_PA"/>
</dbReference>
<name>F0V2D6_MYCS3</name>
<dbReference type="NCBIfam" id="NF045841">
    <property type="entry name" value="Ig_SerProt_MIP"/>
    <property type="match status" value="1"/>
</dbReference>
<dbReference type="KEGG" id="msk:MSUIS_07240"/>
<evidence type="ECO:0000259" key="1">
    <source>
        <dbReference type="Pfam" id="PF01732"/>
    </source>
</evidence>
<evidence type="ECO:0000313" key="2">
    <source>
        <dbReference type="EMBL" id="CBZ40817.1"/>
    </source>
</evidence>
<organism evidence="2 3">
    <name type="scientific">Mycoplasma suis (strain KI_3806)</name>
    <dbReference type="NCBI Taxonomy" id="708248"/>
    <lineage>
        <taxon>Bacteria</taxon>
        <taxon>Bacillati</taxon>
        <taxon>Mycoplasmatota</taxon>
        <taxon>Mollicutes</taxon>
        <taxon>Mycoplasmataceae</taxon>
        <taxon>Mycoplasma</taxon>
    </lineage>
</organism>
<reference evidence="2 3" key="1">
    <citation type="journal article" date="2011" name="J. Bacteriol.">
        <title>Complete genome sequence of the hemotrophic Mycoplasma suis strain KI3806.</title>
        <authorList>
            <person name="Oehlerking J."/>
            <person name="Kube M."/>
            <person name="Felder K.M."/>
            <person name="Matter D."/>
            <person name="Wittenbrink M.M."/>
            <person name="Schwarzenbach S."/>
            <person name="Kramer M.M."/>
            <person name="Hoelzle K."/>
            <person name="Hoelzle L.E."/>
        </authorList>
    </citation>
    <scope>NUCLEOTIDE SEQUENCE [LARGE SCALE GENOMIC DNA]</scope>
    <source>
        <strain evidence="3">KI_3806</strain>
    </source>
</reference>
<accession>F0V2D6</accession>
<dbReference type="AlphaFoldDB" id="F0V2D6"/>
<dbReference type="Proteomes" id="UP000008645">
    <property type="component" value="Chromosome"/>
</dbReference>
<sequence>MPIFPLLANGIKLFLVLGVGLGGHQIYGVVSGKNFMDDGYFYHLDKMSSNEGKAKLGENKVYNQDSVVDGRANYMYSNDWKEHHAEKVDFHKDWGFTNRMRALRESNYEQESNIYKLIKDHTLKLVMPCQSGTGWLLDFELPQNGKYPTRWFIATNLHVINKFVFKDNPYGASLPITEASKWTHLPSYYSYSRYLGNGYKNYLDSCQASIYNKTSELRLFTEEDVNDREHNDLGNQVSHYYQQNNYNYNPLSDFLGGWNNWSSFNNWSSIESFQNQPRIYTTTVKDPKLVYSAVNFLGPRYTVSGHQVDKEDYFKDFGVLEVNFENEKQAKLITNKVFDKYYKDKLNGNQQVSQERRRAKRNIQSVNLDQNKVNYIDFFAPELMSKYTPQQLAEGKDNFFIGGYPGSVEENLSFSMNQKFKVVDRGRYYSPNYWSWRNYNDVITAEPTKSKLTYFKNDRRYFLPTDYNLTNSKGGIIPGHADLAAIDRNSDSSKINWNGKELSGWGYNYLINNTFLGSGASGSMVLDQTGALLGLYRMYNPGLNYGFVEPVRGSWVVEEKTGKVILPGFDLIAGTGKNVVSYRTQMEKRFNSSLKTYLSSKNWNLKQK</sequence>
<evidence type="ECO:0000313" key="3">
    <source>
        <dbReference type="Proteomes" id="UP000008645"/>
    </source>
</evidence>
<dbReference type="OrthoDB" id="393864at2"/>
<dbReference type="InterPro" id="IPR022382">
    <property type="entry name" value="Mycoplasma_peptidase_DUF31"/>
</dbReference>
<protein>
    <submittedName>
        <fullName evidence="2">Prolipoprotein</fullName>
    </submittedName>
</protein>